<dbReference type="SUPFAM" id="SSF52317">
    <property type="entry name" value="Class I glutamine amidotransferase-like"/>
    <property type="match status" value="1"/>
</dbReference>
<evidence type="ECO:0000256" key="8">
    <source>
        <dbReference type="ARBA" id="ARBA00050239"/>
    </source>
</evidence>
<comment type="subcellular location">
    <subcellularLocation>
        <location evidence="1">Cytoplasm</location>
    </subcellularLocation>
</comment>
<sequence>MAKRQLLLLSSSKVHGFEFLEYAAQDINELLTRNKVSTVLFIPYALSNHDDYLKKVQIPFRKWGYKVEGIHQHEQPAEAVRQSQAIFIGGGNTFRLLKALYDKQLIDPIRNRVLKHGIPYIGTSAGTNMATRSINTTNDMPIVYPPSFEALNLVPFNINPHYLDPEPDSKHKGETREERILQYQEESTAHAVLALREGASLYVEGTHASLKGISGARLFLKNHDPKEIEVDANLSYLLDLD</sequence>
<dbReference type="GO" id="GO:0008236">
    <property type="term" value="F:serine-type peptidase activity"/>
    <property type="evidence" value="ECO:0007669"/>
    <property type="project" value="UniProtKB-KW"/>
</dbReference>
<dbReference type="OrthoDB" id="10052168at2759"/>
<evidence type="ECO:0000256" key="11">
    <source>
        <dbReference type="ARBA" id="ARBA00075877"/>
    </source>
</evidence>
<dbReference type="EMBL" id="BT127779">
    <property type="protein sequence ID" value="AEE62741.1"/>
    <property type="molecule type" value="mRNA"/>
</dbReference>
<dbReference type="GO" id="GO:0016805">
    <property type="term" value="F:dipeptidase activity"/>
    <property type="evidence" value="ECO:0007669"/>
    <property type="project" value="UniProtKB-KW"/>
</dbReference>
<proteinExistence type="evidence at transcript level"/>
<dbReference type="InterPro" id="IPR005320">
    <property type="entry name" value="Peptidase_S51"/>
</dbReference>
<keyword evidence="3" id="KW-0963">Cytoplasm</keyword>
<evidence type="ECO:0000256" key="5">
    <source>
        <dbReference type="ARBA" id="ARBA00022801"/>
    </source>
</evidence>
<dbReference type="CDD" id="cd03146">
    <property type="entry name" value="GAT1_Peptidase_E"/>
    <property type="match status" value="1"/>
</dbReference>
<evidence type="ECO:0000256" key="4">
    <source>
        <dbReference type="ARBA" id="ARBA00022670"/>
    </source>
</evidence>
<comment type="catalytic activity">
    <reaction evidence="8">
        <text>Dipeptidase E catalyzes the hydrolysis of dipeptides Asp-|-Xaa. It does not act on peptides with N-terminal Glu, Asn or Gln, nor does it cleave isoaspartyl peptides.</text>
        <dbReference type="EC" id="3.4.13.21"/>
    </reaction>
</comment>
<dbReference type="PANTHER" id="PTHR20842:SF0">
    <property type="entry name" value="ALPHA-ASPARTYL DIPEPTIDASE"/>
    <property type="match status" value="1"/>
</dbReference>
<keyword evidence="4" id="KW-0645">Protease</keyword>
<evidence type="ECO:0000256" key="1">
    <source>
        <dbReference type="ARBA" id="ARBA00004496"/>
    </source>
</evidence>
<comment type="similarity">
    <text evidence="2">Belongs to the peptidase S51 family.</text>
</comment>
<evidence type="ECO:0000313" key="12">
    <source>
        <dbReference type="EMBL" id="AEE62741.1"/>
    </source>
</evidence>
<evidence type="ECO:0000256" key="7">
    <source>
        <dbReference type="ARBA" id="ARBA00022997"/>
    </source>
</evidence>
<name>J3JX11_DENPD</name>
<dbReference type="HOGENOM" id="CLU_071689_0_0_1"/>
<protein>
    <recommendedName>
        <fullName evidence="10">dipeptidase E</fullName>
        <ecNumber evidence="10">3.4.13.21</ecNumber>
    </recommendedName>
    <alternativeName>
        <fullName evidence="11">Asp-specific dipeptidase</fullName>
    </alternativeName>
</protein>
<comment type="function">
    <text evidence="9">Hydrolyzes dipeptides containing N-terminal aspartate residues.</text>
</comment>
<dbReference type="Gene3D" id="3.40.50.880">
    <property type="match status" value="1"/>
</dbReference>
<evidence type="ECO:0000256" key="9">
    <source>
        <dbReference type="ARBA" id="ARBA00058347"/>
    </source>
</evidence>
<organism evidence="12">
    <name type="scientific">Dendroctonus ponderosae</name>
    <name type="common">Mountain pine beetle</name>
    <dbReference type="NCBI Taxonomy" id="77166"/>
    <lineage>
        <taxon>Eukaryota</taxon>
        <taxon>Metazoa</taxon>
        <taxon>Ecdysozoa</taxon>
        <taxon>Arthropoda</taxon>
        <taxon>Hexapoda</taxon>
        <taxon>Insecta</taxon>
        <taxon>Pterygota</taxon>
        <taxon>Neoptera</taxon>
        <taxon>Endopterygota</taxon>
        <taxon>Coleoptera</taxon>
        <taxon>Polyphaga</taxon>
        <taxon>Cucujiformia</taxon>
        <taxon>Curculionidae</taxon>
        <taxon>Scolytinae</taxon>
        <taxon>Dendroctonus</taxon>
    </lineage>
</organism>
<keyword evidence="5" id="KW-0378">Hydrolase</keyword>
<dbReference type="MEROPS" id="S51.002"/>
<accession>J3JX11</accession>
<dbReference type="Pfam" id="PF03575">
    <property type="entry name" value="Peptidase_S51"/>
    <property type="match status" value="1"/>
</dbReference>
<dbReference type="PANTHER" id="PTHR20842">
    <property type="entry name" value="PROTEASE S51 ALPHA-ASPARTYL DIPEPTIDASE"/>
    <property type="match status" value="1"/>
</dbReference>
<keyword evidence="6" id="KW-0720">Serine protease</keyword>
<evidence type="ECO:0000256" key="3">
    <source>
        <dbReference type="ARBA" id="ARBA00022490"/>
    </source>
</evidence>
<dbReference type="GO" id="GO:0006508">
    <property type="term" value="P:proteolysis"/>
    <property type="evidence" value="ECO:0007669"/>
    <property type="project" value="UniProtKB-KW"/>
</dbReference>
<reference evidence="12" key="1">
    <citation type="journal article" date="2012" name="Insect Biochem. Mol. Biol.">
        <title>Transcriptome and full-length cDNA resources for the mountain pine beetle, Dendroctonus ponderosae Hopkins, a major insect pest of pine forests.</title>
        <authorList>
            <person name="Keeling C.I."/>
            <person name="Henderson H."/>
            <person name="Li M."/>
            <person name="Yuen M."/>
            <person name="Clark E.L."/>
            <person name="Fraser J.D."/>
            <person name="Huber D.P."/>
            <person name="Liao N.Y."/>
            <person name="Roderick Docking T."/>
            <person name="Birol I."/>
            <person name="Chan S.K."/>
            <person name="Taylor G.A."/>
            <person name="Palmquist D."/>
            <person name="Jones S.J."/>
            <person name="Bohlmann J."/>
        </authorList>
    </citation>
    <scope>NUCLEOTIDE SEQUENCE</scope>
    <source>
        <tissue evidence="12">Midgut and adhering fatbody of emerged adults of both sexes after feeding on lodgepole pine for up to 64 h</tissue>
    </source>
</reference>
<evidence type="ECO:0000256" key="10">
    <source>
        <dbReference type="ARBA" id="ARBA00066675"/>
    </source>
</evidence>
<dbReference type="AlphaFoldDB" id="J3JX11"/>
<keyword evidence="7" id="KW-0224">Dipeptidase</keyword>
<dbReference type="GO" id="GO:0005737">
    <property type="term" value="C:cytoplasm"/>
    <property type="evidence" value="ECO:0007669"/>
    <property type="project" value="UniProtKB-SubCell"/>
</dbReference>
<dbReference type="InterPro" id="IPR029062">
    <property type="entry name" value="Class_I_gatase-like"/>
</dbReference>
<dbReference type="EC" id="3.4.13.21" evidence="10"/>
<dbReference type="FunFam" id="3.40.50.880:FF:000007">
    <property type="entry name" value="Peptidase E"/>
    <property type="match status" value="1"/>
</dbReference>
<evidence type="ECO:0000256" key="2">
    <source>
        <dbReference type="ARBA" id="ARBA00006534"/>
    </source>
</evidence>
<evidence type="ECO:0000256" key="6">
    <source>
        <dbReference type="ARBA" id="ARBA00022825"/>
    </source>
</evidence>
<dbReference type="NCBIfam" id="NF003642">
    <property type="entry name" value="PRK05282.1"/>
    <property type="match status" value="1"/>
</dbReference>